<evidence type="ECO:0000256" key="4">
    <source>
        <dbReference type="ARBA" id="ARBA00023055"/>
    </source>
</evidence>
<feature type="domain" description="Thiolase C-terminal" evidence="8">
    <location>
        <begin position="243"/>
        <end position="365"/>
    </location>
</feature>
<accession>A0A239M0K9</accession>
<dbReference type="AlphaFoldDB" id="A0A239M0K9"/>
<evidence type="ECO:0000313" key="9">
    <source>
        <dbReference type="EMBL" id="SNT36286.1"/>
    </source>
</evidence>
<dbReference type="InterPro" id="IPR055140">
    <property type="entry name" value="Thiolase_C_2"/>
</dbReference>
<dbReference type="Pfam" id="PF00108">
    <property type="entry name" value="Thiolase_N"/>
    <property type="match status" value="1"/>
</dbReference>
<dbReference type="InterPro" id="IPR020616">
    <property type="entry name" value="Thiolase_N"/>
</dbReference>
<feature type="domain" description="Thiolase N-terminal" evidence="7">
    <location>
        <begin position="4"/>
        <end position="213"/>
    </location>
</feature>
<evidence type="ECO:0000259" key="7">
    <source>
        <dbReference type="Pfam" id="PF00108"/>
    </source>
</evidence>
<dbReference type="GO" id="GO:0006869">
    <property type="term" value="P:lipid transport"/>
    <property type="evidence" value="ECO:0007669"/>
    <property type="project" value="UniProtKB-KW"/>
</dbReference>
<dbReference type="Proteomes" id="UP000198327">
    <property type="component" value="Unassembled WGS sequence"/>
</dbReference>
<dbReference type="Pfam" id="PF22691">
    <property type="entry name" value="Thiolase_C_1"/>
    <property type="match status" value="1"/>
</dbReference>
<organism evidence="9 10">
    <name type="scientific">Rhodococcoides kyotonense</name>
    <dbReference type="NCBI Taxonomy" id="398843"/>
    <lineage>
        <taxon>Bacteria</taxon>
        <taxon>Bacillati</taxon>
        <taxon>Actinomycetota</taxon>
        <taxon>Actinomycetes</taxon>
        <taxon>Mycobacteriales</taxon>
        <taxon>Nocardiaceae</taxon>
        <taxon>Rhodococcoides</taxon>
    </lineage>
</organism>
<keyword evidence="2" id="KW-0813">Transport</keyword>
<dbReference type="PANTHER" id="PTHR42870">
    <property type="entry name" value="ACETYL-COA C-ACETYLTRANSFERASE"/>
    <property type="match status" value="1"/>
</dbReference>
<gene>
    <name evidence="9" type="ORF">SAMN05421642_11578</name>
</gene>
<dbReference type="OrthoDB" id="9785768at2"/>
<keyword evidence="5" id="KW-0446">Lipid-binding</keyword>
<evidence type="ECO:0000313" key="10">
    <source>
        <dbReference type="Proteomes" id="UP000198327"/>
    </source>
</evidence>
<keyword evidence="10" id="KW-1185">Reference proteome</keyword>
<reference evidence="10" key="1">
    <citation type="submission" date="2017-06" db="EMBL/GenBank/DDBJ databases">
        <authorList>
            <person name="Varghese N."/>
            <person name="Submissions S."/>
        </authorList>
    </citation>
    <scope>NUCLEOTIDE SEQUENCE [LARGE SCALE GENOMIC DNA]</scope>
    <source>
        <strain evidence="10">JCM 23211</strain>
    </source>
</reference>
<name>A0A239M0K9_9NOCA</name>
<sequence length="381" mass="39823">MNSVHVVGAGMIAFGRHKESTYSGLAVPAVLAALKSSGIDRKEIDSVFCASSFAGLLPGQRVTRDLGIAGIPVVNVENACSGGATALHLAHAAVAQGKSRIALVVGVEKLTQFGGGAIPLSSEDVEARAGLVMPAVYAMRARRYMHERGASEQDLAEVAVKARRHGALNPYARFQSETTVDEVLTSRPIADPLTLLQCCPTCDGAAAVLVVSDDVRRTLSQAAIRIMSSVLHSGSLALGYRDMLRPEITMHSARDAYADAGLTATDLDVVELHDAFTVAELVYYEALGLCETGEAVEMLRSGATSLGGEVAVNPGGGLLSRGHPVGASGVAQVAEVFWQLTDQAGERQVANARHAMTHVTGGGLSWLDHGSCCIHIFEGEA</sequence>
<evidence type="ECO:0000256" key="5">
    <source>
        <dbReference type="ARBA" id="ARBA00023121"/>
    </source>
</evidence>
<dbReference type="PROSITE" id="PS00737">
    <property type="entry name" value="THIOLASE_2"/>
    <property type="match status" value="1"/>
</dbReference>
<evidence type="ECO:0000256" key="2">
    <source>
        <dbReference type="ARBA" id="ARBA00022448"/>
    </source>
</evidence>
<dbReference type="GO" id="GO:0008289">
    <property type="term" value="F:lipid binding"/>
    <property type="evidence" value="ECO:0007669"/>
    <property type="project" value="UniProtKB-KW"/>
</dbReference>
<keyword evidence="3" id="KW-0808">Transferase</keyword>
<dbReference type="InterPro" id="IPR002155">
    <property type="entry name" value="Thiolase"/>
</dbReference>
<protein>
    <recommendedName>
        <fullName evidence="1">propanoyl-CoA C-acyltransferase</fullName>
        <ecNumber evidence="1">2.3.1.176</ecNumber>
    </recommendedName>
    <alternativeName>
        <fullName evidence="6">Propanoyl-CoA C-acyltransferase</fullName>
    </alternativeName>
</protein>
<proteinExistence type="predicted"/>
<evidence type="ECO:0000256" key="1">
    <source>
        <dbReference type="ARBA" id="ARBA00012352"/>
    </source>
</evidence>
<dbReference type="CDD" id="cd00829">
    <property type="entry name" value="SCP-x_thiolase"/>
    <property type="match status" value="1"/>
</dbReference>
<dbReference type="RefSeq" id="WP_089250390.1">
    <property type="nucleotide sequence ID" value="NZ_FZOW01000015.1"/>
</dbReference>
<evidence type="ECO:0000256" key="6">
    <source>
        <dbReference type="ARBA" id="ARBA00032316"/>
    </source>
</evidence>
<dbReference type="PANTHER" id="PTHR42870:SF1">
    <property type="entry name" value="NON-SPECIFIC LIPID-TRANSFER PROTEIN-LIKE 2"/>
    <property type="match status" value="1"/>
</dbReference>
<dbReference type="Gene3D" id="3.40.47.10">
    <property type="match status" value="1"/>
</dbReference>
<dbReference type="GO" id="GO:0016747">
    <property type="term" value="F:acyltransferase activity, transferring groups other than amino-acyl groups"/>
    <property type="evidence" value="ECO:0007669"/>
    <property type="project" value="InterPro"/>
</dbReference>
<dbReference type="EC" id="2.3.1.176" evidence="1"/>
<dbReference type="InterPro" id="IPR020613">
    <property type="entry name" value="Thiolase_CS"/>
</dbReference>
<dbReference type="InterPro" id="IPR016039">
    <property type="entry name" value="Thiolase-like"/>
</dbReference>
<evidence type="ECO:0000256" key="3">
    <source>
        <dbReference type="ARBA" id="ARBA00022679"/>
    </source>
</evidence>
<keyword evidence="4" id="KW-0445">Lipid transport</keyword>
<evidence type="ECO:0000259" key="8">
    <source>
        <dbReference type="Pfam" id="PF22691"/>
    </source>
</evidence>
<dbReference type="SUPFAM" id="SSF53901">
    <property type="entry name" value="Thiolase-like"/>
    <property type="match status" value="2"/>
</dbReference>
<dbReference type="PIRSF" id="PIRSF000429">
    <property type="entry name" value="Ac-CoA_Ac_transf"/>
    <property type="match status" value="1"/>
</dbReference>
<dbReference type="EMBL" id="FZOW01000015">
    <property type="protein sequence ID" value="SNT36286.1"/>
    <property type="molecule type" value="Genomic_DNA"/>
</dbReference>